<comment type="pathway">
    <text evidence="7">Metabolic intermediate biosynthesis; chorismate biosynthesis; chorismate from D-erythrose 4-phosphate and phosphoenolpyruvate: step 5/7.</text>
</comment>
<keyword evidence="9" id="KW-1185">Reference proteome</keyword>
<dbReference type="EC" id="2.7.1.71" evidence="7"/>
<dbReference type="RefSeq" id="WP_034818101.1">
    <property type="nucleotide sequence ID" value="NZ_JANIEK010000029.1"/>
</dbReference>
<comment type="caution">
    <text evidence="7">Lacks conserved residue(s) required for the propagation of feature annotation.</text>
</comment>
<comment type="catalytic activity">
    <reaction evidence="7">
        <text>shikimate + ATP = 3-phosphoshikimate + ADP + H(+)</text>
        <dbReference type="Rhea" id="RHEA:13121"/>
        <dbReference type="ChEBI" id="CHEBI:15378"/>
        <dbReference type="ChEBI" id="CHEBI:30616"/>
        <dbReference type="ChEBI" id="CHEBI:36208"/>
        <dbReference type="ChEBI" id="CHEBI:145989"/>
        <dbReference type="ChEBI" id="CHEBI:456216"/>
        <dbReference type="EC" id="2.7.1.71"/>
    </reaction>
</comment>
<comment type="subcellular location">
    <subcellularLocation>
        <location evidence="7">Cytoplasm</location>
    </subcellularLocation>
</comment>
<accession>A0ABT2KXC5</accession>
<keyword evidence="6 7" id="KW-0057">Aromatic amino acid biosynthesis</keyword>
<dbReference type="PANTHER" id="PTHR21087:SF16">
    <property type="entry name" value="SHIKIMATE KINASE 1, CHLOROPLASTIC"/>
    <property type="match status" value="1"/>
</dbReference>
<keyword evidence="7" id="KW-0460">Magnesium</keyword>
<proteinExistence type="inferred from homology"/>
<keyword evidence="3 7" id="KW-0547">Nucleotide-binding</keyword>
<dbReference type="SUPFAM" id="SSF52540">
    <property type="entry name" value="P-loop containing nucleoside triphosphate hydrolases"/>
    <property type="match status" value="1"/>
</dbReference>
<evidence type="ECO:0000256" key="7">
    <source>
        <dbReference type="HAMAP-Rule" id="MF_00109"/>
    </source>
</evidence>
<feature type="binding site" evidence="7">
    <location>
        <position position="112"/>
    </location>
    <ligand>
        <name>ATP</name>
        <dbReference type="ChEBI" id="CHEBI:30616"/>
    </ligand>
</feature>
<evidence type="ECO:0000313" key="8">
    <source>
        <dbReference type="EMBL" id="MCT4795582.1"/>
    </source>
</evidence>
<evidence type="ECO:0000256" key="1">
    <source>
        <dbReference type="ARBA" id="ARBA00022605"/>
    </source>
</evidence>
<organism evidence="8 9">
    <name type="scientific">Exiguobacterium alkaliphilum</name>
    <dbReference type="NCBI Taxonomy" id="1428684"/>
    <lineage>
        <taxon>Bacteria</taxon>
        <taxon>Bacillati</taxon>
        <taxon>Bacillota</taxon>
        <taxon>Bacilli</taxon>
        <taxon>Bacillales</taxon>
        <taxon>Bacillales Family XII. Incertae Sedis</taxon>
        <taxon>Exiguobacterium</taxon>
    </lineage>
</organism>
<comment type="subunit">
    <text evidence="7">Monomer.</text>
</comment>
<comment type="cofactor">
    <cofactor evidence="7">
        <name>Mg(2+)</name>
        <dbReference type="ChEBI" id="CHEBI:18420"/>
    </cofactor>
    <text evidence="7">Binds 1 Mg(2+) ion per subunit.</text>
</comment>
<evidence type="ECO:0000256" key="4">
    <source>
        <dbReference type="ARBA" id="ARBA00022777"/>
    </source>
</evidence>
<dbReference type="EMBL" id="JANIEK010000029">
    <property type="protein sequence ID" value="MCT4795582.1"/>
    <property type="molecule type" value="Genomic_DNA"/>
</dbReference>
<evidence type="ECO:0000256" key="6">
    <source>
        <dbReference type="ARBA" id="ARBA00023141"/>
    </source>
</evidence>
<protein>
    <recommendedName>
        <fullName evidence="7">Shikimate kinase</fullName>
        <shortName evidence="7">SK</shortName>
        <ecNumber evidence="7">2.7.1.71</ecNumber>
    </recommendedName>
</protein>
<comment type="similarity">
    <text evidence="7">Belongs to the shikimate kinase family.</text>
</comment>
<reference evidence="8 9" key="1">
    <citation type="submission" date="2022-07" db="EMBL/GenBank/DDBJ databases">
        <title>Genomic and pangenome structural analysis of the polyextremophile Exiguobacterium.</title>
        <authorList>
            <person name="Shen L."/>
        </authorList>
    </citation>
    <scope>NUCLEOTIDE SEQUENCE [LARGE SCALE GENOMIC DNA]</scope>
    <source>
        <strain evidence="8 9">12_1</strain>
    </source>
</reference>
<dbReference type="Pfam" id="PF01202">
    <property type="entry name" value="SKI"/>
    <property type="match status" value="1"/>
</dbReference>
<keyword evidence="5 7" id="KW-0067">ATP-binding</keyword>
<keyword evidence="7" id="KW-0479">Metal-binding</keyword>
<dbReference type="Proteomes" id="UP001206821">
    <property type="component" value="Unassembled WGS sequence"/>
</dbReference>
<keyword evidence="2 7" id="KW-0808">Transferase</keyword>
<dbReference type="Gene3D" id="3.40.50.300">
    <property type="entry name" value="P-loop containing nucleotide triphosphate hydrolases"/>
    <property type="match status" value="1"/>
</dbReference>
<feature type="binding site" evidence="7">
    <location>
        <position position="129"/>
    </location>
    <ligand>
        <name>substrate</name>
    </ligand>
</feature>
<dbReference type="PRINTS" id="PR01100">
    <property type="entry name" value="SHIKIMTKNASE"/>
</dbReference>
<feature type="binding site" evidence="7">
    <location>
        <position position="56"/>
    </location>
    <ligand>
        <name>substrate</name>
    </ligand>
</feature>
<keyword evidence="7" id="KW-0963">Cytoplasm</keyword>
<dbReference type="CDD" id="cd00464">
    <property type="entry name" value="SK"/>
    <property type="match status" value="1"/>
</dbReference>
<keyword evidence="4 7" id="KW-0418">Kinase</keyword>
<comment type="function">
    <text evidence="7">Catalyzes the specific phosphorylation of the 3-hydroxyl group of shikimic acid using ATP as a cosubstrate.</text>
</comment>
<name>A0ABT2KXC5_9BACL</name>
<evidence type="ECO:0000256" key="2">
    <source>
        <dbReference type="ARBA" id="ARBA00022679"/>
    </source>
</evidence>
<evidence type="ECO:0000256" key="3">
    <source>
        <dbReference type="ARBA" id="ARBA00022741"/>
    </source>
</evidence>
<evidence type="ECO:0000256" key="5">
    <source>
        <dbReference type="ARBA" id="ARBA00022840"/>
    </source>
</evidence>
<keyword evidence="1 7" id="KW-0028">Amino-acid biosynthesis</keyword>
<dbReference type="HAMAP" id="MF_00109">
    <property type="entry name" value="Shikimate_kinase"/>
    <property type="match status" value="1"/>
</dbReference>
<comment type="caution">
    <text evidence="8">The sequence shown here is derived from an EMBL/GenBank/DDBJ whole genome shotgun (WGS) entry which is preliminary data.</text>
</comment>
<sequence length="161" mass="18534">MSKPFYIIGFMGTGKTSVKRYLETTNHVVDLDEQLERHAGMDIPSFFDQHGEVAFRELESELLRSTKAEYIMTGGGIVERPGNIKWMKAHGTVIALDLPFELCWERIRHSSRPLVKGGKENVRALYDRRLPLYREADIVLDASRGTEDVVRQLNRLKEENE</sequence>
<dbReference type="InterPro" id="IPR000623">
    <property type="entry name" value="Shikimate_kinase/TSH1"/>
</dbReference>
<dbReference type="PANTHER" id="PTHR21087">
    <property type="entry name" value="SHIKIMATE KINASE"/>
    <property type="match status" value="1"/>
</dbReference>
<feature type="binding site" evidence="7">
    <location>
        <position position="16"/>
    </location>
    <ligand>
        <name>Mg(2+)</name>
        <dbReference type="ChEBI" id="CHEBI:18420"/>
    </ligand>
</feature>
<feature type="binding site" evidence="7">
    <location>
        <position position="32"/>
    </location>
    <ligand>
        <name>substrate</name>
    </ligand>
</feature>
<dbReference type="GO" id="GO:0016301">
    <property type="term" value="F:kinase activity"/>
    <property type="evidence" value="ECO:0007669"/>
    <property type="project" value="UniProtKB-KW"/>
</dbReference>
<evidence type="ECO:0000313" key="9">
    <source>
        <dbReference type="Proteomes" id="UP001206821"/>
    </source>
</evidence>
<dbReference type="InterPro" id="IPR027417">
    <property type="entry name" value="P-loop_NTPase"/>
</dbReference>
<feature type="binding site" evidence="7">
    <location>
        <position position="75"/>
    </location>
    <ligand>
        <name>substrate</name>
    </ligand>
</feature>
<gene>
    <name evidence="7" type="primary">aroK</name>
    <name evidence="8" type="ORF">NQG31_08490</name>
</gene>
<dbReference type="InterPro" id="IPR031322">
    <property type="entry name" value="Shikimate/glucono_kinase"/>
</dbReference>
<feature type="binding site" evidence="7">
    <location>
        <begin position="12"/>
        <end position="17"/>
    </location>
    <ligand>
        <name>ATP</name>
        <dbReference type="ChEBI" id="CHEBI:30616"/>
    </ligand>
</feature>